<dbReference type="PANTHER" id="PTHR40039">
    <property type="entry name" value="PROTEIN DLTD"/>
    <property type="match status" value="1"/>
</dbReference>
<dbReference type="SMR" id="Q8DN13"/>
<evidence type="ECO:0000256" key="2">
    <source>
        <dbReference type="SAM" id="Phobius"/>
    </source>
</evidence>
<dbReference type="PDBsum" id="3BMA"/>
<keyword evidence="2" id="KW-0812">Transmembrane</keyword>
<dbReference type="PIRSF" id="PIRSF021438">
    <property type="entry name" value="DltD"/>
    <property type="match status" value="1"/>
</dbReference>
<evidence type="ECO:0000256" key="1">
    <source>
        <dbReference type="PIRNR" id="PIRNR021438"/>
    </source>
</evidence>
<reference evidence="5" key="2">
    <citation type="submission" date="2007-12" db="PDB data bank">
        <title>Crystal Structure of probable D-Alanyl-Lipoteichoic Acid Synthetase from Streptococcus pneumoniae.</title>
        <authorList>
            <person name="Patskovsky Y."/>
            <person name="Sridhar V."/>
            <person name="Bonanno J.B."/>
            <person name="Smith D."/>
            <person name="Rutter M."/>
            <person name="Iizuka M."/>
            <person name="Koss J."/>
            <person name="Bain K."/>
            <person name="Gheyi T."/>
            <person name="Wasserman S.R."/>
            <person name="Sauder J.M."/>
            <person name="Burley S.K."/>
            <person name="Almo S.C."/>
        </authorList>
    </citation>
    <scope>X-RAY CRYSTALLOGRAPHY (2.24 ANGSTROMS) OF 32-427</scope>
</reference>
<dbReference type="BioCyc" id="MetaCyc:MONOMER-20022"/>
<organism evidence="3 4">
    <name type="scientific">Streptococcus pneumoniae (strain ATCC BAA-255 / R6)</name>
    <dbReference type="NCBI Taxonomy" id="171101"/>
    <lineage>
        <taxon>Bacteria</taxon>
        <taxon>Bacillati</taxon>
        <taxon>Bacillota</taxon>
        <taxon>Bacilli</taxon>
        <taxon>Lactobacillales</taxon>
        <taxon>Streptococcaceae</taxon>
        <taxon>Streptococcus</taxon>
    </lineage>
</organism>
<proteinExistence type="evidence at protein level"/>
<keyword evidence="4" id="KW-1185">Reference proteome</keyword>
<dbReference type="KEGG" id="spr:spr1979"/>
<dbReference type="PATRIC" id="fig|171101.6.peg.2142"/>
<evidence type="ECO:0007829" key="5">
    <source>
        <dbReference type="PDB" id="3BMA"/>
    </source>
</evidence>
<sequence>MWSYKMLKRLWMIFGPVLIAGLLVFLLIFFYPTEMHHNLGAEKRSAVATTIDSFKERSQKVRALSDPNVRFVPFFGSSEWLRFDGAHPAVLAEKYNRSYRPYLLGQGGAASLNQYFGMQQMLPQLENKQVVYVISPQWFSKNGYDPAAFQQYFNGDQLTSFLKHQSGDQASQYAATRLLQQFPNVAMKDLVQKLASKEELSTADNEMIELLARFNECQASFFGQFSVRGYVNYDKHVAKYLKILPDQFSYQAIEDVVKADAEKNTSNNEMGMENYFYNEQIKKDLKKLKDSQKSFTYLKSPEYNDLQLVLTQFSKSKVNPIFIIPPVNKKWMDYAGLREDMYQQTVQKIRYQLESQGFTNIADFSKDGGEPFFMKDTIHLGWLGWLAFDKAVDPFLSNPTPAPTYHLNERFFSKDWATYDGDVKEFQ</sequence>
<dbReference type="PANTHER" id="PTHR40039:SF1">
    <property type="entry name" value="PROTEIN DLTD"/>
    <property type="match status" value="1"/>
</dbReference>
<feature type="transmembrane region" description="Helical" evidence="2">
    <location>
        <begin position="12"/>
        <end position="31"/>
    </location>
</feature>
<reference evidence="3 4" key="1">
    <citation type="journal article" date="2001" name="J. Bacteriol.">
        <title>Genome of the bacterium Streptococcus pneumoniae strain R6.</title>
        <authorList>
            <person name="Hoskins J.A."/>
            <person name="Alborn W.Jr."/>
            <person name="Arnold J."/>
            <person name="Blaszczak L."/>
            <person name="Burgett S."/>
            <person name="DeHoff B.S."/>
            <person name="Estrem S."/>
            <person name="Fritz L."/>
            <person name="Fu D.-J."/>
            <person name="Fuller W."/>
            <person name="Geringer C."/>
            <person name="Gilmour R."/>
            <person name="Glass J.S."/>
            <person name="Khoja H."/>
            <person name="Kraft A."/>
            <person name="LaGace R."/>
            <person name="LeBlanc D.J."/>
            <person name="Lee L.N."/>
            <person name="Lefkowitz E.J."/>
            <person name="Lu J."/>
            <person name="Matsushima P."/>
            <person name="McAhren S."/>
            <person name="McHenney M."/>
            <person name="McLeaster K."/>
            <person name="Mundy C."/>
            <person name="Nicas T.I."/>
            <person name="Norris F.H."/>
            <person name="O'Gara M."/>
            <person name="Peery R."/>
            <person name="Robertson G.T."/>
            <person name="Rockey P."/>
            <person name="Sun P.-M."/>
            <person name="Winkler M.E."/>
            <person name="Yang Y."/>
            <person name="Young-Bellido M."/>
            <person name="Zhao G."/>
            <person name="Zook C."/>
            <person name="Baltz R.H."/>
            <person name="Jaskunas S.Richard."/>
            <person name="Rosteck P.R.Jr."/>
            <person name="Skatrud P.L."/>
            <person name="Glass J.I."/>
        </authorList>
    </citation>
    <scope>NUCLEOTIDE SEQUENCE [LARGE SCALE GENOMIC DNA]</scope>
    <source>
        <strain evidence="4">ATCC BAA-255 / R6</strain>
    </source>
</reference>
<dbReference type="PDB" id="3BMA">
    <property type="method" value="X-ray"/>
    <property type="resolution" value="2.24 A"/>
    <property type="chains" value="A/B/C/D/E/F=32-427"/>
</dbReference>
<dbReference type="Proteomes" id="UP000000586">
    <property type="component" value="Chromosome"/>
</dbReference>
<keyword evidence="2" id="KW-1133">Transmembrane helix</keyword>
<dbReference type="DNASU" id="933943"/>
<keyword evidence="5" id="KW-0002">3D-structure</keyword>
<dbReference type="eggNOG" id="COG3966">
    <property type="taxonomic scope" value="Bacteria"/>
</dbReference>
<dbReference type="STRING" id="171101.spr1979"/>
<dbReference type="GO" id="GO:0005886">
    <property type="term" value="C:plasma membrane"/>
    <property type="evidence" value="ECO:0007669"/>
    <property type="project" value="UniProtKB-UniRule"/>
</dbReference>
<dbReference type="PIR" id="H98118">
    <property type="entry name" value="H98118"/>
</dbReference>
<dbReference type="UniPathway" id="UPA00556"/>
<dbReference type="EvolutionaryTrace" id="Q8DN13"/>
<accession>Q8DN13</accession>
<dbReference type="InterPro" id="IPR006998">
    <property type="entry name" value="DltD"/>
</dbReference>
<name>Q8DN13_STRR6</name>
<dbReference type="InterPro" id="IPR023896">
    <property type="entry name" value="LTA_DltD"/>
</dbReference>
<keyword evidence="1 2" id="KW-0472">Membrane</keyword>
<evidence type="ECO:0000313" key="3">
    <source>
        <dbReference type="EMBL" id="AAL00781.1"/>
    </source>
</evidence>
<dbReference type="HOGENOM" id="CLU_050505_0_0_9"/>
<dbReference type="Pfam" id="PF04914">
    <property type="entry name" value="DltD"/>
    <property type="match status" value="1"/>
</dbReference>
<comment type="similarity">
    <text evidence="1">Belongs to the DltD family.</text>
</comment>
<protein>
    <recommendedName>
        <fullName evidence="1">Protein DltD</fullName>
    </recommendedName>
</protein>
<gene>
    <name evidence="3" type="primary">dltD</name>
    <name evidence="3" type="ordered locus">spr1979</name>
</gene>
<keyword evidence="1" id="KW-1003">Cell membrane</keyword>
<dbReference type="GO" id="GO:0070395">
    <property type="term" value="P:lipoteichoic acid biosynthetic process"/>
    <property type="evidence" value="ECO:0007669"/>
    <property type="project" value="UniProtKB-UniRule"/>
</dbReference>
<dbReference type="AlphaFoldDB" id="Q8DN13"/>
<dbReference type="NCBIfam" id="TIGR04092">
    <property type="entry name" value="LTA_DltD"/>
    <property type="match status" value="1"/>
</dbReference>
<comment type="pathway">
    <text evidence="1">Cell wall biogenesis; lipoteichoic acid biosynthesis.</text>
</comment>
<evidence type="ECO:0000313" key="4">
    <source>
        <dbReference type="Proteomes" id="UP000000586"/>
    </source>
</evidence>
<dbReference type="EMBL" id="AE007317">
    <property type="protein sequence ID" value="AAL00781.1"/>
    <property type="molecule type" value="Genomic_DNA"/>
</dbReference>